<dbReference type="InterPro" id="IPR001437">
    <property type="entry name" value="Tscrpt_elong_fac_GreA/B_C"/>
</dbReference>
<evidence type="ECO:0000313" key="2">
    <source>
        <dbReference type="EMBL" id="UOQ55032.1"/>
    </source>
</evidence>
<feature type="domain" description="Transcription elongation factor GreA/GreB C-terminal" evidence="1">
    <location>
        <begin position="57"/>
        <end position="128"/>
    </location>
</feature>
<protein>
    <submittedName>
        <fullName evidence="2">GreA/GreB family elongation factor</fullName>
    </submittedName>
</protein>
<keyword evidence="3" id="KW-1185">Reference proteome</keyword>
<name>A0ABY4FG99_9BACT</name>
<keyword evidence="2" id="KW-0251">Elongation factor</keyword>
<dbReference type="SUPFAM" id="SSF54534">
    <property type="entry name" value="FKBP-like"/>
    <property type="match status" value="1"/>
</dbReference>
<dbReference type="RefSeq" id="WP_244722940.1">
    <property type="nucleotide sequence ID" value="NZ_CP095049.1"/>
</dbReference>
<reference evidence="2 3" key="1">
    <citation type="submission" date="2022-04" db="EMBL/GenBank/DDBJ databases">
        <title>Hymenobacter sp. isolated from the air.</title>
        <authorList>
            <person name="Won M."/>
            <person name="Lee C.-M."/>
            <person name="Woen H.-Y."/>
            <person name="Kwon S.-W."/>
        </authorList>
    </citation>
    <scope>NUCLEOTIDE SEQUENCE [LARGE SCALE GENOMIC DNA]</scope>
    <source>
        <strain evidence="3">5116 S-27</strain>
    </source>
</reference>
<keyword evidence="2" id="KW-0648">Protein biosynthesis</keyword>
<dbReference type="EMBL" id="CP095049">
    <property type="protein sequence ID" value="UOQ55032.1"/>
    <property type="molecule type" value="Genomic_DNA"/>
</dbReference>
<evidence type="ECO:0000259" key="1">
    <source>
        <dbReference type="Pfam" id="PF01272"/>
    </source>
</evidence>
<accession>A0ABY4FG99</accession>
<dbReference type="InterPro" id="IPR036953">
    <property type="entry name" value="GreA/GreB_C_sf"/>
</dbReference>
<dbReference type="Gene3D" id="3.10.50.30">
    <property type="entry name" value="Transcription elongation factor, GreA/GreB, C-terminal domain"/>
    <property type="match status" value="1"/>
</dbReference>
<proteinExistence type="predicted"/>
<sequence>MPLWHSPSDIYVTKPDYARLTQLVQQEPPPTAAVAVAALRRALTQAHLINSYDIVPGVATMNCCLTLRSLTSSEEQQLTLVYPPAADPVHGRISILSAEGLAILGVRLGDKVRWLTPQGAVGYRVEAILPQPEATGILS</sequence>
<dbReference type="Pfam" id="PF01272">
    <property type="entry name" value="GreA_GreB"/>
    <property type="match status" value="1"/>
</dbReference>
<organism evidence="2 3">
    <name type="scientific">Hymenobacter cellulosivorans</name>
    <dbReference type="NCBI Taxonomy" id="2932249"/>
    <lineage>
        <taxon>Bacteria</taxon>
        <taxon>Pseudomonadati</taxon>
        <taxon>Bacteroidota</taxon>
        <taxon>Cytophagia</taxon>
        <taxon>Cytophagales</taxon>
        <taxon>Hymenobacteraceae</taxon>
        <taxon>Hymenobacter</taxon>
    </lineage>
</organism>
<gene>
    <name evidence="2" type="ORF">MUN80_09805</name>
</gene>
<dbReference type="Proteomes" id="UP000831785">
    <property type="component" value="Chromosome"/>
</dbReference>
<dbReference type="GO" id="GO:0003746">
    <property type="term" value="F:translation elongation factor activity"/>
    <property type="evidence" value="ECO:0007669"/>
    <property type="project" value="UniProtKB-KW"/>
</dbReference>
<evidence type="ECO:0000313" key="3">
    <source>
        <dbReference type="Proteomes" id="UP000831785"/>
    </source>
</evidence>